<organism evidence="1 2">
    <name type="scientific">Aristaeella lactis</name>
    <dbReference type="NCBI Taxonomy" id="3046383"/>
    <lineage>
        <taxon>Bacteria</taxon>
        <taxon>Bacillati</taxon>
        <taxon>Bacillota</taxon>
        <taxon>Clostridia</taxon>
        <taxon>Eubacteriales</taxon>
        <taxon>Aristaeellaceae</taxon>
        <taxon>Aristaeella</taxon>
    </lineage>
</organism>
<evidence type="ECO:0000313" key="2">
    <source>
        <dbReference type="Proteomes" id="UP000192328"/>
    </source>
</evidence>
<protein>
    <submittedName>
        <fullName evidence="1">Radical SAM additional 4Fe4S-binding SPASM domain-containing protein</fullName>
    </submittedName>
</protein>
<comment type="caution">
    <text evidence="1">The sequence shown here is derived from an EMBL/GenBank/DDBJ whole genome shotgun (WGS) entry which is preliminary data.</text>
</comment>
<dbReference type="Proteomes" id="UP000192328">
    <property type="component" value="Unassembled WGS sequence"/>
</dbReference>
<name>A0AC61PJC6_9FIRM</name>
<reference evidence="1" key="1">
    <citation type="submission" date="2017-04" db="EMBL/GenBank/DDBJ databases">
        <authorList>
            <person name="Varghese N."/>
            <person name="Submissions S."/>
        </authorList>
    </citation>
    <scope>NUCLEOTIDE SEQUENCE</scope>
    <source>
        <strain evidence="1">WTE2008</strain>
    </source>
</reference>
<sequence>MSGEEKKKMECLHPGDPRVCVLLGKQSLIAGGKQLRWSRFVYRMDTEGQTLLFHTLTRKLYLIHDSAFMMHHYFDDTPAPPLYSVAILDDKWMKELYEEYFLVPEGTDESQLYLQVKNIIVIKEELPKGITHYVILPTTTCNARCFYCFEQGMEYRKMSRETVEEVLRFILEHKPKEHKKIHIHWFGGEPMCAADNIDRICDGLNEAGIEYTAEMTSNGSLFDEESVKKAAKKWKVGEIQITLDGLAEEYAKRKRYVGIEKPFETVIRNIHLLTAAGIRVTVRINIDDDNEKEAYRLIDYLKEEFSEKEKEKMRVYAHSLFGQEGEGLDSCPISNASDELEEKVQEINNKLLREGLISKDLGELFSLKSHYCMVTAPECNVLIDSTGNLFACDAMPENMRYGDVKTGIDPEKWRKVASICDVREECRECVFLPQCTEFDRCPNRLTYDNCYKQEKRKIESDLRFAYAVAIQNMK</sequence>
<keyword evidence="2" id="KW-1185">Reference proteome</keyword>
<accession>A0AC61PJC6</accession>
<evidence type="ECO:0000313" key="1">
    <source>
        <dbReference type="EMBL" id="SMC42415.1"/>
    </source>
</evidence>
<dbReference type="EMBL" id="FWXZ01000001">
    <property type="protein sequence ID" value="SMC42415.1"/>
    <property type="molecule type" value="Genomic_DNA"/>
</dbReference>
<gene>
    <name evidence="1" type="ORF">SAMN06297397_0855</name>
</gene>
<proteinExistence type="predicted"/>